<dbReference type="KEGG" id="bhu:bhn_I0792"/>
<keyword evidence="3" id="KW-1185">Reference proteome</keyword>
<organism evidence="2 3">
    <name type="scientific">Butyrivibrio hungatei</name>
    <dbReference type="NCBI Taxonomy" id="185008"/>
    <lineage>
        <taxon>Bacteria</taxon>
        <taxon>Bacillati</taxon>
        <taxon>Bacillota</taxon>
        <taxon>Clostridia</taxon>
        <taxon>Lachnospirales</taxon>
        <taxon>Lachnospiraceae</taxon>
        <taxon>Butyrivibrio</taxon>
    </lineage>
</organism>
<reference evidence="3" key="1">
    <citation type="submission" date="2016-10" db="EMBL/GenBank/DDBJ databases">
        <title>The complete genome sequence of the rumen bacterium Butyrivibrio hungatei MB2003.</title>
        <authorList>
            <person name="Palevich N."/>
            <person name="Kelly W.J."/>
            <person name="Leahy S.C."/>
            <person name="Altermann E."/>
            <person name="Rakonjac J."/>
            <person name="Attwood G.T."/>
        </authorList>
    </citation>
    <scope>NUCLEOTIDE SEQUENCE [LARGE SCALE GENOMIC DNA]</scope>
    <source>
        <strain evidence="3">MB2003</strain>
    </source>
</reference>
<dbReference type="InterPro" id="IPR038471">
    <property type="entry name" value="MecA_C_sf"/>
</dbReference>
<comment type="similarity">
    <text evidence="1">Belongs to the MecA family.</text>
</comment>
<dbReference type="Pfam" id="PF05389">
    <property type="entry name" value="MecA"/>
    <property type="match status" value="1"/>
</dbReference>
<accession>A0A1D9NZN2</accession>
<proteinExistence type="inferred from homology"/>
<dbReference type="Proteomes" id="UP000179284">
    <property type="component" value="Chromosome I"/>
</dbReference>
<protein>
    <submittedName>
        <fullName evidence="2">MecA family protein</fullName>
    </submittedName>
</protein>
<gene>
    <name evidence="2" type="ORF">bhn_I0792</name>
</gene>
<evidence type="ECO:0000256" key="1">
    <source>
        <dbReference type="ARBA" id="ARBA00005397"/>
    </source>
</evidence>
<dbReference type="EMBL" id="CP017831">
    <property type="protein sequence ID" value="AOZ95826.1"/>
    <property type="molecule type" value="Genomic_DNA"/>
</dbReference>
<name>A0A1D9NZN2_9FIRM</name>
<dbReference type="InterPro" id="IPR008681">
    <property type="entry name" value="Neg-reg_MecA"/>
</dbReference>
<evidence type="ECO:0000313" key="3">
    <source>
        <dbReference type="Proteomes" id="UP000179284"/>
    </source>
</evidence>
<dbReference type="Gene3D" id="3.30.70.1950">
    <property type="match status" value="1"/>
</dbReference>
<dbReference type="RefSeq" id="WP_148661916.1">
    <property type="nucleotide sequence ID" value="NZ_CP017831.1"/>
</dbReference>
<dbReference type="OrthoDB" id="1998780at2"/>
<sequence>MIIVKMNDTTVECNIAASELHEIGLTPEAVISGAENTTSFFAQLNKEVGAQLDYDPETEVMMMSKNMMMDGSVRIFAVKMTNEDIQKATDRIRGAAETILKTLTQEKVQEIKEKTGRDKGIALNEVITNVTDTINRIYGRGLDDKPVLDQSNTSYQPLTDYAKYMMEFEGMDEAKRFAKVVQRLPIVDSHLYKYEGRYYLITGLMSAEESIIYDMRRAGVEYSEMMTVNSPEAMFIEEHGDALIKEDAIVHLADLAR</sequence>
<dbReference type="AlphaFoldDB" id="A0A1D9NZN2"/>
<evidence type="ECO:0000313" key="2">
    <source>
        <dbReference type="EMBL" id="AOZ95826.1"/>
    </source>
</evidence>